<evidence type="ECO:0008006" key="8">
    <source>
        <dbReference type="Google" id="ProtNLM"/>
    </source>
</evidence>
<dbReference type="InParanoid" id="A0A482WUJ0"/>
<evidence type="ECO:0000256" key="1">
    <source>
        <dbReference type="ARBA" id="ARBA00022468"/>
    </source>
</evidence>
<dbReference type="PROSITE" id="PS50018">
    <property type="entry name" value="RAS_GTPASE_ACTIV_2"/>
    <property type="match status" value="1"/>
</dbReference>
<protein>
    <recommendedName>
        <fullName evidence="8">Ras GTPase-activating protein</fullName>
    </recommendedName>
</protein>
<evidence type="ECO:0000256" key="2">
    <source>
        <dbReference type="SAM" id="MobiDB-lite"/>
    </source>
</evidence>
<dbReference type="CDD" id="cd04013">
    <property type="entry name" value="C2_SynGAP_like"/>
    <property type="match status" value="1"/>
</dbReference>
<dbReference type="SUPFAM" id="SSF48350">
    <property type="entry name" value="GTPase activation domain, GAP"/>
    <property type="match status" value="1"/>
</dbReference>
<dbReference type="GO" id="GO:0005096">
    <property type="term" value="F:GTPase activator activity"/>
    <property type="evidence" value="ECO:0007669"/>
    <property type="project" value="UniProtKB-KW"/>
</dbReference>
<sequence length="855" mass="93121">MKPNFFSKRSFRSNPLKRTKSVTKLERKRALDNDGSSCGSGHQGGGSVGGGGGPRLRTSRSHESLLSNQAAQSVMQTLALGGGAGGGGGGGSVDIKPLHPSVLGRDHCFQVTLPAGHARYFSCRTAEERDKWVYSLRKTVQPDQEHTRRTDNSLKIWILEAKGVPNKKRYFCELCLDKTLYARTSVKQKGELCFWGEHFDFLNLPLVNMISINLYREADRKKKRDKNVLVGSVSIPVHDVTSRYLTEKWYPVVSEKGALKDPPALRIKCRFQKVDILPVRVYQEFLQYLKSDYKSICEVLEPVIGVKAKEDIATALVHVMQRERLAKEFLTDIVMMDIERIEDERLTFRGNSLATKAMEAYLKLTGEQYLHTTLKDLVTGGGVLAGGDCEVDPLKAGSGAALARNQANLRNAVETTWAKILASHAQFPVELRQCFQMLRERLTASCRMDICDNLISACIFLRFLCPAILSPSLFNITSEYPNEKAARNLTLVAKTLQTLANFTRFQGKENFMEFMNDFLEREAPAMKNFLHMISSGVSKDTSQCGGTVGSDLDRYIDLGKQLSILHALLSECVAKVSAARANEVSQLHCVLDRVQGALADPIARTDLVVNGGGNCQSLQRNIFRFNDPTVCVNGNTGPVIYQQQNINNTTSSNINLSSNNNNNIVANNSNNNSAQQPPLQLLNGGGGGGGRSPIVARAATLPRNAYLTGSNAYLSGSNATFTPAAQHHHHHHHHNHNMMDEGLTSFNSPARHNMARGGHLNGHHHPPPPPNLGGHDDLSDLDGCCDLLEGGGGGCGAGGGAGGGAKGSQVSISTLSNVASSGYQSFAAYSQSSSPVDLTNNNSQGTISIYYCTYK</sequence>
<evidence type="ECO:0000259" key="4">
    <source>
        <dbReference type="PROSITE" id="PS50004"/>
    </source>
</evidence>
<feature type="domain" description="Ras-GAP" evidence="5">
    <location>
        <begin position="308"/>
        <end position="501"/>
    </location>
</feature>
<feature type="compositionally biased region" description="Basic residues" evidence="2">
    <location>
        <begin position="9"/>
        <end position="21"/>
    </location>
</feature>
<dbReference type="InterPro" id="IPR023152">
    <property type="entry name" value="RasGAP_CS"/>
</dbReference>
<dbReference type="Proteomes" id="UP000291343">
    <property type="component" value="Unassembled WGS sequence"/>
</dbReference>
<feature type="compositionally biased region" description="Gly residues" evidence="2">
    <location>
        <begin position="41"/>
        <end position="54"/>
    </location>
</feature>
<dbReference type="PANTHER" id="PTHR10194">
    <property type="entry name" value="RAS GTPASE-ACTIVATING PROTEINS"/>
    <property type="match status" value="1"/>
</dbReference>
<dbReference type="PANTHER" id="PTHR10194:SF60">
    <property type="entry name" value="RAS GTPASE-ACTIVATING PROTEIN RASKOL"/>
    <property type="match status" value="1"/>
</dbReference>
<evidence type="ECO:0000259" key="3">
    <source>
        <dbReference type="PROSITE" id="PS50003"/>
    </source>
</evidence>
<keyword evidence="7" id="KW-1185">Reference proteome</keyword>
<dbReference type="Pfam" id="PF00168">
    <property type="entry name" value="C2"/>
    <property type="match status" value="1"/>
</dbReference>
<gene>
    <name evidence="6" type="ORF">LSTR_LSTR012709</name>
</gene>
<evidence type="ECO:0000313" key="7">
    <source>
        <dbReference type="Proteomes" id="UP000291343"/>
    </source>
</evidence>
<dbReference type="InterPro" id="IPR035892">
    <property type="entry name" value="C2_domain_sf"/>
</dbReference>
<reference evidence="6 7" key="1">
    <citation type="journal article" date="2017" name="Gigascience">
        <title>Genome sequence of the small brown planthopper, Laodelphax striatellus.</title>
        <authorList>
            <person name="Zhu J."/>
            <person name="Jiang F."/>
            <person name="Wang X."/>
            <person name="Yang P."/>
            <person name="Bao Y."/>
            <person name="Zhao W."/>
            <person name="Wang W."/>
            <person name="Lu H."/>
            <person name="Wang Q."/>
            <person name="Cui N."/>
            <person name="Li J."/>
            <person name="Chen X."/>
            <person name="Luo L."/>
            <person name="Yu J."/>
            <person name="Kang L."/>
            <person name="Cui F."/>
        </authorList>
    </citation>
    <scope>NUCLEOTIDE SEQUENCE [LARGE SCALE GENOMIC DNA]</scope>
    <source>
        <strain evidence="6">Lst14</strain>
    </source>
</reference>
<dbReference type="SMR" id="A0A482WUJ0"/>
<dbReference type="AlphaFoldDB" id="A0A482WUJ0"/>
<feature type="domain" description="C2" evidence="4">
    <location>
        <begin position="132"/>
        <end position="250"/>
    </location>
</feature>
<feature type="region of interest" description="Disordered" evidence="2">
    <location>
        <begin position="1"/>
        <end position="68"/>
    </location>
</feature>
<dbReference type="InterPro" id="IPR000008">
    <property type="entry name" value="C2_dom"/>
</dbReference>
<dbReference type="EMBL" id="QKKF02025466">
    <property type="protein sequence ID" value="RZF36831.1"/>
    <property type="molecule type" value="Genomic_DNA"/>
</dbReference>
<dbReference type="Pfam" id="PF00616">
    <property type="entry name" value="RasGAP"/>
    <property type="match status" value="1"/>
</dbReference>
<dbReference type="InterPro" id="IPR057606">
    <property type="entry name" value="SynGAP1-like_PH"/>
</dbReference>
<feature type="compositionally biased region" description="Basic and acidic residues" evidence="2">
    <location>
        <begin position="23"/>
        <end position="32"/>
    </location>
</feature>
<name>A0A482WUJ0_LAOST</name>
<comment type="caution">
    <text evidence="6">The sequence shown here is derived from an EMBL/GenBank/DDBJ whole genome shotgun (WGS) entry which is preliminary data.</text>
</comment>
<evidence type="ECO:0000313" key="6">
    <source>
        <dbReference type="EMBL" id="RZF36831.1"/>
    </source>
</evidence>
<dbReference type="PROSITE" id="PS00509">
    <property type="entry name" value="RAS_GTPASE_ACTIV_1"/>
    <property type="match status" value="1"/>
</dbReference>
<accession>A0A482WUJ0</accession>
<dbReference type="Pfam" id="PF25321">
    <property type="entry name" value="PH_RASGAP"/>
    <property type="match status" value="1"/>
</dbReference>
<keyword evidence="1" id="KW-0343">GTPase activation</keyword>
<feature type="domain" description="PH" evidence="3">
    <location>
        <begin position="106"/>
        <end position="141"/>
    </location>
</feature>
<dbReference type="PROSITE" id="PS50003">
    <property type="entry name" value="PH_DOMAIN"/>
    <property type="match status" value="1"/>
</dbReference>
<organism evidence="6 7">
    <name type="scientific">Laodelphax striatellus</name>
    <name type="common">Small brown planthopper</name>
    <name type="synonym">Delphax striatella</name>
    <dbReference type="NCBI Taxonomy" id="195883"/>
    <lineage>
        <taxon>Eukaryota</taxon>
        <taxon>Metazoa</taxon>
        <taxon>Ecdysozoa</taxon>
        <taxon>Arthropoda</taxon>
        <taxon>Hexapoda</taxon>
        <taxon>Insecta</taxon>
        <taxon>Pterygota</taxon>
        <taxon>Neoptera</taxon>
        <taxon>Paraneoptera</taxon>
        <taxon>Hemiptera</taxon>
        <taxon>Auchenorrhyncha</taxon>
        <taxon>Fulgoroidea</taxon>
        <taxon>Delphacidae</taxon>
        <taxon>Criomorphinae</taxon>
        <taxon>Laodelphax</taxon>
    </lineage>
</organism>
<dbReference type="PROSITE" id="PS50004">
    <property type="entry name" value="C2"/>
    <property type="match status" value="1"/>
</dbReference>
<dbReference type="SMART" id="SM00239">
    <property type="entry name" value="C2"/>
    <property type="match status" value="1"/>
</dbReference>
<dbReference type="Gene3D" id="1.10.506.10">
    <property type="entry name" value="GTPase Activation - p120gap, domain 1"/>
    <property type="match status" value="2"/>
</dbReference>
<evidence type="ECO:0000259" key="5">
    <source>
        <dbReference type="PROSITE" id="PS50018"/>
    </source>
</evidence>
<dbReference type="InterPro" id="IPR001936">
    <property type="entry name" value="RasGAP_dom"/>
</dbReference>
<dbReference type="OrthoDB" id="5572587at2759"/>
<dbReference type="SUPFAM" id="SSF49562">
    <property type="entry name" value="C2 domain (Calcium/lipid-binding domain, CaLB)"/>
    <property type="match status" value="1"/>
</dbReference>
<feature type="region of interest" description="Disordered" evidence="2">
    <location>
        <begin position="750"/>
        <end position="777"/>
    </location>
</feature>
<proteinExistence type="predicted"/>
<dbReference type="SMART" id="SM00323">
    <property type="entry name" value="RasGAP"/>
    <property type="match status" value="1"/>
</dbReference>
<dbReference type="InterPro" id="IPR001849">
    <property type="entry name" value="PH_domain"/>
</dbReference>
<dbReference type="Gene3D" id="2.60.40.150">
    <property type="entry name" value="C2 domain"/>
    <property type="match status" value="1"/>
</dbReference>
<dbReference type="SUPFAM" id="SSF50729">
    <property type="entry name" value="PH domain-like"/>
    <property type="match status" value="1"/>
</dbReference>
<dbReference type="InterPro" id="IPR039360">
    <property type="entry name" value="Ras_GTPase"/>
</dbReference>
<dbReference type="CDD" id="cd05136">
    <property type="entry name" value="RasGAP_DAB2IP"/>
    <property type="match status" value="1"/>
</dbReference>
<dbReference type="STRING" id="195883.A0A482WUJ0"/>
<dbReference type="InterPro" id="IPR008936">
    <property type="entry name" value="Rho_GTPase_activation_prot"/>
</dbReference>